<dbReference type="GO" id="GO:0003723">
    <property type="term" value="F:RNA binding"/>
    <property type="evidence" value="ECO:0007669"/>
    <property type="project" value="UniProtKB-UniRule"/>
</dbReference>
<keyword evidence="3 6" id="KW-0694">RNA-binding</keyword>
<keyword evidence="5 6" id="KW-0804">Transcription</keyword>
<accession>A0A542SMZ8</accession>
<feature type="domain" description="NusB/RsmB/TIM44" evidence="7">
    <location>
        <begin position="9"/>
        <end position="134"/>
    </location>
</feature>
<dbReference type="PANTHER" id="PTHR11078">
    <property type="entry name" value="N UTILIZATION SUBSTANCE PROTEIN B-RELATED"/>
    <property type="match status" value="1"/>
</dbReference>
<dbReference type="OrthoDB" id="3528057at2"/>
<dbReference type="GO" id="GO:0005829">
    <property type="term" value="C:cytosol"/>
    <property type="evidence" value="ECO:0007669"/>
    <property type="project" value="TreeGrafter"/>
</dbReference>
<dbReference type="RefSeq" id="WP_142111001.1">
    <property type="nucleotide sequence ID" value="NZ_BAAATB010000003.1"/>
</dbReference>
<dbReference type="AlphaFoldDB" id="A0A542SMZ8"/>
<dbReference type="InterPro" id="IPR006027">
    <property type="entry name" value="NusB_RsmB_TIM44"/>
</dbReference>
<reference evidence="8 9" key="1">
    <citation type="submission" date="2019-06" db="EMBL/GenBank/DDBJ databases">
        <title>Sequencing the genomes of 1000 actinobacteria strains.</title>
        <authorList>
            <person name="Klenk H.-P."/>
        </authorList>
    </citation>
    <scope>NUCLEOTIDE SEQUENCE [LARGE SCALE GENOMIC DNA]</scope>
    <source>
        <strain evidence="8 9">DSM 10596</strain>
    </source>
</reference>
<dbReference type="EMBL" id="VFNV01000001">
    <property type="protein sequence ID" value="TQK75617.1"/>
    <property type="molecule type" value="Genomic_DNA"/>
</dbReference>
<gene>
    <name evidence="6" type="primary">nusB</name>
    <name evidence="8" type="ORF">FB389_0247</name>
</gene>
<keyword evidence="4 6" id="KW-0805">Transcription regulation</keyword>
<evidence type="ECO:0000256" key="6">
    <source>
        <dbReference type="HAMAP-Rule" id="MF_00073"/>
    </source>
</evidence>
<evidence type="ECO:0000259" key="7">
    <source>
        <dbReference type="Pfam" id="PF01029"/>
    </source>
</evidence>
<comment type="function">
    <text evidence="6">Involved in transcription antitermination. Required for transcription of ribosomal RNA (rRNA) genes. Binds specifically to the boxA antiterminator sequence of the ribosomal RNA (rrn) operons.</text>
</comment>
<name>A0A542SMZ8_9MICO</name>
<dbReference type="Proteomes" id="UP000316181">
    <property type="component" value="Unassembled WGS sequence"/>
</dbReference>
<evidence type="ECO:0000256" key="1">
    <source>
        <dbReference type="ARBA" id="ARBA00005952"/>
    </source>
</evidence>
<dbReference type="InterPro" id="IPR011605">
    <property type="entry name" value="NusB_fam"/>
</dbReference>
<dbReference type="Gene3D" id="1.10.940.10">
    <property type="entry name" value="NusB-like"/>
    <property type="match status" value="1"/>
</dbReference>
<dbReference type="PANTHER" id="PTHR11078:SF3">
    <property type="entry name" value="ANTITERMINATION NUSB DOMAIN-CONTAINING PROTEIN"/>
    <property type="match status" value="1"/>
</dbReference>
<dbReference type="InterPro" id="IPR035926">
    <property type="entry name" value="NusB-like_sf"/>
</dbReference>
<organism evidence="8 9">
    <name type="scientific">Rarobacter incanus</name>
    <dbReference type="NCBI Taxonomy" id="153494"/>
    <lineage>
        <taxon>Bacteria</taxon>
        <taxon>Bacillati</taxon>
        <taxon>Actinomycetota</taxon>
        <taxon>Actinomycetes</taxon>
        <taxon>Micrococcales</taxon>
        <taxon>Rarobacteraceae</taxon>
        <taxon>Rarobacter</taxon>
    </lineage>
</organism>
<proteinExistence type="inferred from homology"/>
<evidence type="ECO:0000256" key="4">
    <source>
        <dbReference type="ARBA" id="ARBA00023015"/>
    </source>
</evidence>
<sequence>MTKVRSRTKARRRALDILFEAEQRGVAPTVVLADRLIEPGPRQTPPPAYAAEIVQGVSDHLAEIDEILSTYSHGWTIERMPAVDRTGLRIGVWELLYGNDVPSGVVLDEITTMAKELSTDESPNFVNGLLGRVVQVLPMLRA</sequence>
<evidence type="ECO:0000313" key="8">
    <source>
        <dbReference type="EMBL" id="TQK75617.1"/>
    </source>
</evidence>
<comment type="similarity">
    <text evidence="1 6">Belongs to the NusB family.</text>
</comment>
<dbReference type="Pfam" id="PF01029">
    <property type="entry name" value="NusB"/>
    <property type="match status" value="1"/>
</dbReference>
<keyword evidence="9" id="KW-1185">Reference proteome</keyword>
<evidence type="ECO:0000256" key="3">
    <source>
        <dbReference type="ARBA" id="ARBA00022884"/>
    </source>
</evidence>
<evidence type="ECO:0000313" key="9">
    <source>
        <dbReference type="Proteomes" id="UP000316181"/>
    </source>
</evidence>
<dbReference type="HAMAP" id="MF_00073">
    <property type="entry name" value="NusB"/>
    <property type="match status" value="1"/>
</dbReference>
<dbReference type="SUPFAM" id="SSF48013">
    <property type="entry name" value="NusB-like"/>
    <property type="match status" value="1"/>
</dbReference>
<protein>
    <recommendedName>
        <fullName evidence="6">Transcription antitermination protein NusB</fullName>
    </recommendedName>
    <alternativeName>
        <fullName evidence="6">Antitermination factor NusB</fullName>
    </alternativeName>
</protein>
<evidence type="ECO:0000256" key="2">
    <source>
        <dbReference type="ARBA" id="ARBA00022814"/>
    </source>
</evidence>
<keyword evidence="2 6" id="KW-0889">Transcription antitermination</keyword>
<dbReference type="GO" id="GO:0006353">
    <property type="term" value="P:DNA-templated transcription termination"/>
    <property type="evidence" value="ECO:0007669"/>
    <property type="project" value="UniProtKB-UniRule"/>
</dbReference>
<evidence type="ECO:0000256" key="5">
    <source>
        <dbReference type="ARBA" id="ARBA00023163"/>
    </source>
</evidence>
<dbReference type="NCBIfam" id="TIGR01951">
    <property type="entry name" value="nusB"/>
    <property type="match status" value="1"/>
</dbReference>
<dbReference type="GO" id="GO:0031564">
    <property type="term" value="P:transcription antitermination"/>
    <property type="evidence" value="ECO:0007669"/>
    <property type="project" value="UniProtKB-KW"/>
</dbReference>
<comment type="caution">
    <text evidence="8">The sequence shown here is derived from an EMBL/GenBank/DDBJ whole genome shotgun (WGS) entry which is preliminary data.</text>
</comment>